<proteinExistence type="inferred from homology"/>
<comment type="similarity">
    <text evidence="3">Belongs to the bacterial glucokinase family.</text>
</comment>
<dbReference type="InterPro" id="IPR050201">
    <property type="entry name" value="Bacterial_glucokinase"/>
</dbReference>
<dbReference type="AlphaFoldDB" id="K2I7R0"/>
<dbReference type="STRING" id="1231392.OCGS_0745"/>
<protein>
    <submittedName>
        <fullName evidence="4">Putative glucokinase</fullName>
    </submittedName>
</protein>
<dbReference type="GO" id="GO:0005536">
    <property type="term" value="F:D-glucose binding"/>
    <property type="evidence" value="ECO:0007669"/>
    <property type="project" value="InterPro"/>
</dbReference>
<keyword evidence="5" id="KW-1185">Reference proteome</keyword>
<dbReference type="OrthoDB" id="9800595at2"/>
<organism evidence="4 5">
    <name type="scientific">Oceaniovalibus guishaninsula JLT2003</name>
    <dbReference type="NCBI Taxonomy" id="1231392"/>
    <lineage>
        <taxon>Bacteria</taxon>
        <taxon>Pseudomonadati</taxon>
        <taxon>Pseudomonadota</taxon>
        <taxon>Alphaproteobacteria</taxon>
        <taxon>Rhodobacterales</taxon>
        <taxon>Roseobacteraceae</taxon>
        <taxon>Oceaniovalibus</taxon>
    </lineage>
</organism>
<dbReference type="PATRIC" id="fig|1231392.3.peg.749"/>
<name>K2I7R0_9RHOB</name>
<keyword evidence="2 4" id="KW-0418">Kinase</keyword>
<dbReference type="PANTHER" id="PTHR47690:SF1">
    <property type="entry name" value="GLUCOKINASE"/>
    <property type="match status" value="1"/>
</dbReference>
<dbReference type="GO" id="GO:0005524">
    <property type="term" value="F:ATP binding"/>
    <property type="evidence" value="ECO:0007669"/>
    <property type="project" value="InterPro"/>
</dbReference>
<accession>K2I7R0</accession>
<dbReference type="CDD" id="cd24008">
    <property type="entry name" value="ASKHA_NBD_GLK"/>
    <property type="match status" value="1"/>
</dbReference>
<dbReference type="RefSeq" id="WP_007425898.1">
    <property type="nucleotide sequence ID" value="NZ_AMGO01000011.1"/>
</dbReference>
<dbReference type="GO" id="GO:0005829">
    <property type="term" value="C:cytosol"/>
    <property type="evidence" value="ECO:0007669"/>
    <property type="project" value="TreeGrafter"/>
</dbReference>
<dbReference type="Gene3D" id="3.40.367.20">
    <property type="match status" value="1"/>
</dbReference>
<dbReference type="PANTHER" id="PTHR47690">
    <property type="entry name" value="GLUCOKINASE"/>
    <property type="match status" value="1"/>
</dbReference>
<dbReference type="GO" id="GO:0006096">
    <property type="term" value="P:glycolytic process"/>
    <property type="evidence" value="ECO:0007669"/>
    <property type="project" value="InterPro"/>
</dbReference>
<dbReference type="InterPro" id="IPR043129">
    <property type="entry name" value="ATPase_NBD"/>
</dbReference>
<dbReference type="eggNOG" id="COG0837">
    <property type="taxonomic scope" value="Bacteria"/>
</dbReference>
<dbReference type="GO" id="GO:0004340">
    <property type="term" value="F:glucokinase activity"/>
    <property type="evidence" value="ECO:0007669"/>
    <property type="project" value="InterPro"/>
</dbReference>
<dbReference type="Pfam" id="PF02685">
    <property type="entry name" value="Glucokinase"/>
    <property type="match status" value="1"/>
</dbReference>
<dbReference type="SUPFAM" id="SSF53067">
    <property type="entry name" value="Actin-like ATPase domain"/>
    <property type="match status" value="1"/>
</dbReference>
<dbReference type="Proteomes" id="UP000006765">
    <property type="component" value="Unassembled WGS sequence"/>
</dbReference>
<dbReference type="EMBL" id="AMGO01000011">
    <property type="protein sequence ID" value="EKE45050.1"/>
    <property type="molecule type" value="Genomic_DNA"/>
</dbReference>
<evidence type="ECO:0000256" key="3">
    <source>
        <dbReference type="RuleBase" id="RU004046"/>
    </source>
</evidence>
<sequence length="323" mass="34281">MLPPDLYSVVADVGGTNTRAALALDGVVQQDTVTRYRNADASGLGDVIGQFMAEQGNPDCAGACIAMAGPVMDGVGRLTNVGWVFDRDQLARATRAETVAILNDLQAQGHAMDHIAPQNLLPLVRGPRAGDHNAKLVIGVGTGFNAVPVFRTETGRYVPPCEAGHAGFPVLTEEDWELSRHIEAQQGFPAVEDVLSGPGLERIYAWRSGGAEKKAAAIMTAMEDGSDPLAAEAVRIFVQGLGRVTGDLALLHLPYGGIYLIGGVARAMVPYLDRFGFETAMRAKGRFATFMEAFAVWAVDDDYAALTGCAMHLRGLRTGQRAG</sequence>
<dbReference type="InterPro" id="IPR003836">
    <property type="entry name" value="Glucokinase"/>
</dbReference>
<reference evidence="4 5" key="1">
    <citation type="journal article" date="2012" name="J. Bacteriol.">
        <title>Draft Genome Sequence of Oceaniovalibus guishaninsula JLT2003T.</title>
        <authorList>
            <person name="Tang K."/>
            <person name="Liu K."/>
            <person name="Jiao N."/>
        </authorList>
    </citation>
    <scope>NUCLEOTIDE SEQUENCE [LARGE SCALE GENOMIC DNA]</scope>
    <source>
        <strain evidence="4 5">JLT2003</strain>
    </source>
</reference>
<comment type="caution">
    <text evidence="4">The sequence shown here is derived from an EMBL/GenBank/DDBJ whole genome shotgun (WGS) entry which is preliminary data.</text>
</comment>
<evidence type="ECO:0000256" key="1">
    <source>
        <dbReference type="ARBA" id="ARBA00022679"/>
    </source>
</evidence>
<evidence type="ECO:0000313" key="5">
    <source>
        <dbReference type="Proteomes" id="UP000006765"/>
    </source>
</evidence>
<keyword evidence="1" id="KW-0808">Transferase</keyword>
<dbReference type="Gene3D" id="3.30.420.40">
    <property type="match status" value="1"/>
</dbReference>
<gene>
    <name evidence="4" type="ORF">OCGS_0745</name>
</gene>
<evidence type="ECO:0000313" key="4">
    <source>
        <dbReference type="EMBL" id="EKE45050.1"/>
    </source>
</evidence>
<evidence type="ECO:0000256" key="2">
    <source>
        <dbReference type="ARBA" id="ARBA00022777"/>
    </source>
</evidence>